<dbReference type="InterPro" id="IPR033205">
    <property type="entry name" value="COP9_CSN8"/>
</dbReference>
<accession>A0A1V9X960</accession>
<name>A0A1V9X960_9ACAR</name>
<keyword evidence="5" id="KW-0539">Nucleus</keyword>
<dbReference type="PANTHER" id="PTHR13339:SF0">
    <property type="entry name" value="COP9 SIGNALOSOME COMPLEX SUBUNIT 8"/>
    <property type="match status" value="1"/>
</dbReference>
<proteinExistence type="predicted"/>
<dbReference type="EMBL" id="MNPL01018580">
    <property type="protein sequence ID" value="OQR70085.1"/>
    <property type="molecule type" value="Genomic_DNA"/>
</dbReference>
<dbReference type="GO" id="GO:0010387">
    <property type="term" value="P:COP9 signalosome assembly"/>
    <property type="evidence" value="ECO:0007669"/>
    <property type="project" value="InterPro"/>
</dbReference>
<evidence type="ECO:0000313" key="7">
    <source>
        <dbReference type="EMBL" id="OQR70085.1"/>
    </source>
</evidence>
<dbReference type="AlphaFoldDB" id="A0A1V9X960"/>
<reference evidence="7 8" key="1">
    <citation type="journal article" date="2017" name="Gigascience">
        <title>Draft genome of the honey bee ectoparasitic mite, Tropilaelaps mercedesae, is shaped by the parasitic life history.</title>
        <authorList>
            <person name="Dong X."/>
            <person name="Armstrong S.D."/>
            <person name="Xia D."/>
            <person name="Makepeace B.L."/>
            <person name="Darby A.C."/>
            <person name="Kadowaki T."/>
        </authorList>
    </citation>
    <scope>NUCLEOTIDE SEQUENCE [LARGE SCALE GENOMIC DNA]</scope>
    <source>
        <strain evidence="7">Wuxi-XJTLU</strain>
    </source>
</reference>
<dbReference type="GO" id="GO:0005737">
    <property type="term" value="C:cytoplasm"/>
    <property type="evidence" value="ECO:0007669"/>
    <property type="project" value="UniProtKB-SubCell"/>
</dbReference>
<evidence type="ECO:0000313" key="8">
    <source>
        <dbReference type="Proteomes" id="UP000192247"/>
    </source>
</evidence>
<comment type="subcellular location">
    <subcellularLocation>
        <location evidence="2">Cytoplasm</location>
    </subcellularLocation>
    <subcellularLocation>
        <location evidence="1">Nucleus</location>
    </subcellularLocation>
</comment>
<keyword evidence="3" id="KW-0963">Cytoplasm</keyword>
<evidence type="ECO:0000259" key="6">
    <source>
        <dbReference type="Pfam" id="PF10075"/>
    </source>
</evidence>
<evidence type="ECO:0000256" key="1">
    <source>
        <dbReference type="ARBA" id="ARBA00004123"/>
    </source>
</evidence>
<sequence length="197" mass="22003">MMLPTETAEEIRSKYTERLIELETLEVERATFEDVSTESAAEMYLHLMALYLIENDLPNAKFVWKRTPDSMKKAPAMSGLHRVFLALWTRDFPLIYTGLNGTSWPANLQPLIADLRSLTVLRARNLLSQSYADVSQEDFCTLMGVPADGVASACAELGWTLNEGRVTPVKPPAPAEQPLLSEAHLAKLAEFISFLEC</sequence>
<feature type="domain" description="CSN8/PSMD8/EIF3K" evidence="6">
    <location>
        <begin position="40"/>
        <end position="169"/>
    </location>
</feature>
<protein>
    <submittedName>
        <fullName evidence="7">COP9 signalosome complex subunit 8-like</fullName>
    </submittedName>
</protein>
<dbReference type="STRING" id="418985.A0A1V9X960"/>
<dbReference type="GO" id="GO:0000338">
    <property type="term" value="P:protein deneddylation"/>
    <property type="evidence" value="ECO:0007669"/>
    <property type="project" value="InterPro"/>
</dbReference>
<dbReference type="GO" id="GO:0008180">
    <property type="term" value="C:COP9 signalosome"/>
    <property type="evidence" value="ECO:0007669"/>
    <property type="project" value="UniProtKB-KW"/>
</dbReference>
<keyword evidence="4" id="KW-0736">Signalosome</keyword>
<evidence type="ECO:0000256" key="2">
    <source>
        <dbReference type="ARBA" id="ARBA00004496"/>
    </source>
</evidence>
<organism evidence="7 8">
    <name type="scientific">Tropilaelaps mercedesae</name>
    <dbReference type="NCBI Taxonomy" id="418985"/>
    <lineage>
        <taxon>Eukaryota</taxon>
        <taxon>Metazoa</taxon>
        <taxon>Ecdysozoa</taxon>
        <taxon>Arthropoda</taxon>
        <taxon>Chelicerata</taxon>
        <taxon>Arachnida</taxon>
        <taxon>Acari</taxon>
        <taxon>Parasitiformes</taxon>
        <taxon>Mesostigmata</taxon>
        <taxon>Gamasina</taxon>
        <taxon>Dermanyssoidea</taxon>
        <taxon>Laelapidae</taxon>
        <taxon>Tropilaelaps</taxon>
    </lineage>
</organism>
<dbReference type="FunCoup" id="A0A1V9X960">
    <property type="interactions" value="1523"/>
</dbReference>
<dbReference type="InterPro" id="IPR033464">
    <property type="entry name" value="CSN8_PSD8_EIF3K"/>
</dbReference>
<dbReference type="InParanoid" id="A0A1V9X960"/>
<dbReference type="Proteomes" id="UP000192247">
    <property type="component" value="Unassembled WGS sequence"/>
</dbReference>
<evidence type="ECO:0000256" key="3">
    <source>
        <dbReference type="ARBA" id="ARBA00022490"/>
    </source>
</evidence>
<gene>
    <name evidence="7" type="ORF">BIW11_11861</name>
</gene>
<comment type="caution">
    <text evidence="7">The sequence shown here is derived from an EMBL/GenBank/DDBJ whole genome shotgun (WGS) entry which is preliminary data.</text>
</comment>
<dbReference type="PANTHER" id="PTHR13339">
    <property type="entry name" value="COP9 SIGNALOSOME COMPLEX SUBUNIT 8"/>
    <property type="match status" value="1"/>
</dbReference>
<dbReference type="Pfam" id="PF10075">
    <property type="entry name" value="CSN8_PSD8_EIF3K"/>
    <property type="match status" value="1"/>
</dbReference>
<evidence type="ECO:0000256" key="4">
    <source>
        <dbReference type="ARBA" id="ARBA00022790"/>
    </source>
</evidence>
<evidence type="ECO:0000256" key="5">
    <source>
        <dbReference type="ARBA" id="ARBA00023242"/>
    </source>
</evidence>
<dbReference type="OrthoDB" id="5351233at2759"/>
<keyword evidence="8" id="KW-1185">Reference proteome</keyword>